<organism evidence="2 3">
    <name type="scientific">Podila minutissima</name>
    <dbReference type="NCBI Taxonomy" id="64525"/>
    <lineage>
        <taxon>Eukaryota</taxon>
        <taxon>Fungi</taxon>
        <taxon>Fungi incertae sedis</taxon>
        <taxon>Mucoromycota</taxon>
        <taxon>Mortierellomycotina</taxon>
        <taxon>Mortierellomycetes</taxon>
        <taxon>Mortierellales</taxon>
        <taxon>Mortierellaceae</taxon>
        <taxon>Podila</taxon>
    </lineage>
</organism>
<evidence type="ECO:0000313" key="3">
    <source>
        <dbReference type="Proteomes" id="UP000696485"/>
    </source>
</evidence>
<comment type="caution">
    <text evidence="2">The sequence shown here is derived from an EMBL/GenBank/DDBJ whole genome shotgun (WGS) entry which is preliminary data.</text>
</comment>
<accession>A0A9P5SAF1</accession>
<feature type="non-terminal residue" evidence="2">
    <location>
        <position position="258"/>
    </location>
</feature>
<dbReference type="InterPro" id="IPR018289">
    <property type="entry name" value="MULE_transposase_dom"/>
</dbReference>
<dbReference type="PANTHER" id="PTHR33977:SF1">
    <property type="entry name" value="ZINC ION BINDING PROTEIN"/>
    <property type="match status" value="1"/>
</dbReference>
<gene>
    <name evidence="2" type="ORF">BG006_004095</name>
</gene>
<dbReference type="PANTHER" id="PTHR33977">
    <property type="entry name" value="ZINC ION BINDING PROTEIN"/>
    <property type="match status" value="1"/>
</dbReference>
<sequence>MDIDNVAHEFWKKVAELHKIDSRSVLLWLEKLKTLPVVSPTLPMLPSGPVMPAMPANKNEKFFTFYHEALVRTKTGKFKKKIAIGFAHPWQLEKLRSNAASVGLDSTHKVTRFDYELFTVIIQDPESMSGVPVAFLLTNNKTAEPLAGFLAALQKLIPPIQYITTDDSSMEQLAIKDAFDGRVRIHLCLWHVARAWWIKLRALVSGNSTKESRHLRLKALNGLKAIMYEPDLLQARLQIVKFREDWATNQPLIDYLNK</sequence>
<dbReference type="Proteomes" id="UP000696485">
    <property type="component" value="Unassembled WGS sequence"/>
</dbReference>
<protein>
    <recommendedName>
        <fullName evidence="1">MULE transposase domain-containing protein</fullName>
    </recommendedName>
</protein>
<keyword evidence="3" id="KW-1185">Reference proteome</keyword>
<evidence type="ECO:0000313" key="2">
    <source>
        <dbReference type="EMBL" id="KAF9313704.1"/>
    </source>
</evidence>
<feature type="domain" description="MULE transposase" evidence="1">
    <location>
        <begin position="102"/>
        <end position="193"/>
    </location>
</feature>
<proteinExistence type="predicted"/>
<dbReference type="AlphaFoldDB" id="A0A9P5SAF1"/>
<dbReference type="EMBL" id="JAAAUY010002262">
    <property type="protein sequence ID" value="KAF9313704.1"/>
    <property type="molecule type" value="Genomic_DNA"/>
</dbReference>
<evidence type="ECO:0000259" key="1">
    <source>
        <dbReference type="Pfam" id="PF10551"/>
    </source>
</evidence>
<name>A0A9P5SAF1_9FUNG</name>
<reference evidence="2" key="1">
    <citation type="journal article" date="2020" name="Fungal Divers.">
        <title>Resolving the Mortierellaceae phylogeny through synthesis of multi-gene phylogenetics and phylogenomics.</title>
        <authorList>
            <person name="Vandepol N."/>
            <person name="Liber J."/>
            <person name="Desiro A."/>
            <person name="Na H."/>
            <person name="Kennedy M."/>
            <person name="Barry K."/>
            <person name="Grigoriev I.V."/>
            <person name="Miller A.N."/>
            <person name="O'Donnell K."/>
            <person name="Stajich J.E."/>
            <person name="Bonito G."/>
        </authorList>
    </citation>
    <scope>NUCLEOTIDE SEQUENCE</scope>
    <source>
        <strain evidence="2">NVP1</strain>
    </source>
</reference>
<dbReference type="Pfam" id="PF10551">
    <property type="entry name" value="MULE"/>
    <property type="match status" value="1"/>
</dbReference>